<evidence type="ECO:0000313" key="2">
    <source>
        <dbReference type="EMBL" id="PKQ69349.1"/>
    </source>
</evidence>
<dbReference type="InterPro" id="IPR029063">
    <property type="entry name" value="SAM-dependent_MTases_sf"/>
</dbReference>
<dbReference type="GO" id="GO:0032259">
    <property type="term" value="P:methylation"/>
    <property type="evidence" value="ECO:0007669"/>
    <property type="project" value="UniProtKB-KW"/>
</dbReference>
<organism evidence="2 3">
    <name type="scientific">Raineya orbicola</name>
    <dbReference type="NCBI Taxonomy" id="2016530"/>
    <lineage>
        <taxon>Bacteria</taxon>
        <taxon>Pseudomonadati</taxon>
        <taxon>Bacteroidota</taxon>
        <taxon>Cytophagia</taxon>
        <taxon>Cytophagales</taxon>
        <taxon>Raineyaceae</taxon>
        <taxon>Raineya</taxon>
    </lineage>
</organism>
<dbReference type="AlphaFoldDB" id="A0A2N3IG96"/>
<dbReference type="CDD" id="cd02440">
    <property type="entry name" value="AdoMet_MTases"/>
    <property type="match status" value="1"/>
</dbReference>
<name>A0A2N3IG96_9BACT</name>
<dbReference type="EMBL" id="NKXO01000019">
    <property type="protein sequence ID" value="PKQ69349.1"/>
    <property type="molecule type" value="Genomic_DNA"/>
</dbReference>
<dbReference type="RefSeq" id="WP_101358659.1">
    <property type="nucleotide sequence ID" value="NZ_NKXO01000019.1"/>
</dbReference>
<dbReference type="GO" id="GO:0008168">
    <property type="term" value="F:methyltransferase activity"/>
    <property type="evidence" value="ECO:0007669"/>
    <property type="project" value="UniProtKB-KW"/>
</dbReference>
<dbReference type="SUPFAM" id="SSF53335">
    <property type="entry name" value="S-adenosyl-L-methionine-dependent methyltransferases"/>
    <property type="match status" value="1"/>
</dbReference>
<keyword evidence="3" id="KW-1185">Reference proteome</keyword>
<keyword evidence="2" id="KW-0808">Transferase</keyword>
<feature type="transmembrane region" description="Helical" evidence="1">
    <location>
        <begin position="207"/>
        <end position="227"/>
    </location>
</feature>
<dbReference type="Pfam" id="PF13489">
    <property type="entry name" value="Methyltransf_23"/>
    <property type="match status" value="1"/>
</dbReference>
<keyword evidence="2" id="KW-0489">Methyltransferase</keyword>
<keyword evidence="1" id="KW-0812">Transmembrane</keyword>
<keyword evidence="1" id="KW-0472">Membrane</keyword>
<reference evidence="2 3" key="1">
    <citation type="submission" date="2017-06" db="EMBL/GenBank/DDBJ databases">
        <title>Raineya orbicola gen. nov., sp. nov. a slightly thermophilic bacterium of the phylum Bacteroidetes and the description of Raineyaceae fam. nov.</title>
        <authorList>
            <person name="Albuquerque L."/>
            <person name="Polonia A.R.M."/>
            <person name="Barroso C."/>
            <person name="Froufe H.J.C."/>
            <person name="Lage O."/>
            <person name="Lobo-Da-Cunha A."/>
            <person name="Egas C."/>
            <person name="Da Costa M.S."/>
        </authorList>
    </citation>
    <scope>NUCLEOTIDE SEQUENCE [LARGE SCALE GENOMIC DNA]</scope>
    <source>
        <strain evidence="2 3">SPSPC-11</strain>
    </source>
</reference>
<evidence type="ECO:0000256" key="1">
    <source>
        <dbReference type="SAM" id="Phobius"/>
    </source>
</evidence>
<accession>A0A2N3IG96</accession>
<proteinExistence type="predicted"/>
<dbReference type="Gene3D" id="3.40.50.150">
    <property type="entry name" value="Vaccinia Virus protein VP39"/>
    <property type="match status" value="1"/>
</dbReference>
<dbReference type="Proteomes" id="UP000233387">
    <property type="component" value="Unassembled WGS sequence"/>
</dbReference>
<sequence>MKNNFFNFLVSWGKKQSFQPNFISFFINPFFFIRLRLFQKVKKFAPQIEGKLLDFGCGRKPYKNLFTKATEYIGVDIEQSGHDHSLSEVDVFYDGKTIPFENETFDAIFCTEVFEHIFNLDEILDELKRVLKKNGKLLITIPFMWGEHEKPYDYARYTSFAIKYILEKKGFQVIALEKTGKASETILQLWIAYISDFFPKNRYIRTLLTPIFIFPMHLLGGFFTLFLPQNKDIYFNSVVLAQKK</sequence>
<gene>
    <name evidence="2" type="ORF">Rain11_1394</name>
</gene>
<protein>
    <submittedName>
        <fullName evidence="2">Methyltransferase domain</fullName>
    </submittedName>
</protein>
<dbReference type="OrthoDB" id="9805171at2"/>
<keyword evidence="1" id="KW-1133">Transmembrane helix</keyword>
<comment type="caution">
    <text evidence="2">The sequence shown here is derived from an EMBL/GenBank/DDBJ whole genome shotgun (WGS) entry which is preliminary data.</text>
</comment>
<evidence type="ECO:0000313" key="3">
    <source>
        <dbReference type="Proteomes" id="UP000233387"/>
    </source>
</evidence>